<sequence>MIITKQIDLQYSIKQHLAEKTGYKVVWIYDGVTLPETRPFITIEQMQDNTSMLAKLRETVRTIYHFQVGVYANSATERAAIQETVRRIFLFDRFQLIDANDPSKELGLFCVDMTAETPISAEDLSDKTSYHRVFFDIEVDSTYQAY</sequence>
<evidence type="ECO:0000313" key="2">
    <source>
        <dbReference type="Proteomes" id="UP000185604"/>
    </source>
</evidence>
<gene>
    <name evidence="1" type="ORF">B4121_4528</name>
</gene>
<evidence type="ECO:0000313" key="1">
    <source>
        <dbReference type="EMBL" id="OLF86337.1"/>
    </source>
</evidence>
<accession>A0A7Z1B1Z6</accession>
<dbReference type="Proteomes" id="UP000185604">
    <property type="component" value="Unassembled WGS sequence"/>
</dbReference>
<reference evidence="1 2" key="1">
    <citation type="journal article" date="2016" name="Front. Microbiol.">
        <title>High-Level Heat Resistance of Spores of Bacillus amyloliquefaciens and Bacillus licheniformis Results from the Presence of a spoVA Operon in a Tn1546 Transposon.</title>
        <authorList>
            <person name="Berendsen E.M."/>
            <person name="Koning R.A."/>
            <person name="Boekhorst J."/>
            <person name="de Jong A."/>
            <person name="Kuipers O.P."/>
            <person name="Wells-Bennik M.H."/>
        </authorList>
    </citation>
    <scope>NUCLEOTIDE SEQUENCE [LARGE SCALE GENOMIC DNA]</scope>
    <source>
        <strain evidence="1 2">B4121</strain>
    </source>
</reference>
<comment type="caution">
    <text evidence="1">The sequence shown here is derived from an EMBL/GenBank/DDBJ whole genome shotgun (WGS) entry which is preliminary data.</text>
</comment>
<dbReference type="AlphaFoldDB" id="A0A7Z1B1Z6"/>
<protein>
    <submittedName>
        <fullName evidence="1">Uncharacterized protein</fullName>
    </submittedName>
</protein>
<dbReference type="EMBL" id="LKPO01000029">
    <property type="protein sequence ID" value="OLF86337.1"/>
    <property type="molecule type" value="Genomic_DNA"/>
</dbReference>
<organism evidence="1 2">
    <name type="scientific">Bacillus paralicheniformis</name>
    <dbReference type="NCBI Taxonomy" id="1648923"/>
    <lineage>
        <taxon>Bacteria</taxon>
        <taxon>Bacillati</taxon>
        <taxon>Bacillota</taxon>
        <taxon>Bacilli</taxon>
        <taxon>Bacillales</taxon>
        <taxon>Bacillaceae</taxon>
        <taxon>Bacillus</taxon>
    </lineage>
</organism>
<proteinExistence type="predicted"/>
<name>A0A7Z1B1Z6_9BACI</name>